<feature type="domain" description="HTH hxlR-type" evidence="4">
    <location>
        <begin position="23"/>
        <end position="121"/>
    </location>
</feature>
<protein>
    <submittedName>
        <fullName evidence="5">Winged helix-turn-helix transcriptional regulator</fullName>
    </submittedName>
</protein>
<dbReference type="PANTHER" id="PTHR33204">
    <property type="entry name" value="TRANSCRIPTIONAL REGULATOR, MARR FAMILY"/>
    <property type="match status" value="1"/>
</dbReference>
<dbReference type="Pfam" id="PF01638">
    <property type="entry name" value="HxlR"/>
    <property type="match status" value="1"/>
</dbReference>
<keyword evidence="1" id="KW-0805">Transcription regulation</keyword>
<dbReference type="InterPro" id="IPR011991">
    <property type="entry name" value="ArsR-like_HTH"/>
</dbReference>
<dbReference type="Gene3D" id="1.10.10.10">
    <property type="entry name" value="Winged helix-like DNA-binding domain superfamily/Winged helix DNA-binding domain"/>
    <property type="match status" value="1"/>
</dbReference>
<evidence type="ECO:0000259" key="4">
    <source>
        <dbReference type="PROSITE" id="PS51118"/>
    </source>
</evidence>
<comment type="caution">
    <text evidence="5">The sequence shown here is derived from an EMBL/GenBank/DDBJ whole genome shotgun (WGS) entry which is preliminary data.</text>
</comment>
<gene>
    <name evidence="5" type="ORF">ACFFGN_33530</name>
</gene>
<keyword evidence="2" id="KW-0238">DNA-binding</keyword>
<evidence type="ECO:0000256" key="2">
    <source>
        <dbReference type="ARBA" id="ARBA00023125"/>
    </source>
</evidence>
<dbReference type="PANTHER" id="PTHR33204:SF18">
    <property type="entry name" value="TRANSCRIPTIONAL REGULATORY PROTEIN"/>
    <property type="match status" value="1"/>
</dbReference>
<accession>A0ABV6QWK9</accession>
<dbReference type="RefSeq" id="WP_380056412.1">
    <property type="nucleotide sequence ID" value="NZ_JBHLTC010000041.1"/>
</dbReference>
<proteinExistence type="predicted"/>
<dbReference type="Proteomes" id="UP001589890">
    <property type="component" value="Unassembled WGS sequence"/>
</dbReference>
<dbReference type="SUPFAM" id="SSF46785">
    <property type="entry name" value="Winged helix' DNA-binding domain"/>
    <property type="match status" value="1"/>
</dbReference>
<reference evidence="5 6" key="1">
    <citation type="submission" date="2024-09" db="EMBL/GenBank/DDBJ databases">
        <authorList>
            <person name="Sun Q."/>
            <person name="Mori K."/>
        </authorList>
    </citation>
    <scope>NUCLEOTIDE SEQUENCE [LARGE SCALE GENOMIC DNA]</scope>
    <source>
        <strain evidence="5 6">CGMCC 1.15906</strain>
    </source>
</reference>
<evidence type="ECO:0000313" key="5">
    <source>
        <dbReference type="EMBL" id="MFC0629034.1"/>
    </source>
</evidence>
<dbReference type="EMBL" id="JBHLTC010000041">
    <property type="protein sequence ID" value="MFC0629034.1"/>
    <property type="molecule type" value="Genomic_DNA"/>
</dbReference>
<name>A0ABV6QWK9_9ACTN</name>
<keyword evidence="6" id="KW-1185">Reference proteome</keyword>
<dbReference type="InterPro" id="IPR036388">
    <property type="entry name" value="WH-like_DNA-bd_sf"/>
</dbReference>
<dbReference type="InterPro" id="IPR036390">
    <property type="entry name" value="WH_DNA-bd_sf"/>
</dbReference>
<dbReference type="PROSITE" id="PS51118">
    <property type="entry name" value="HTH_HXLR"/>
    <property type="match status" value="1"/>
</dbReference>
<organism evidence="5 6">
    <name type="scientific">Kribbella deserti</name>
    <dbReference type="NCBI Taxonomy" id="1926257"/>
    <lineage>
        <taxon>Bacteria</taxon>
        <taxon>Bacillati</taxon>
        <taxon>Actinomycetota</taxon>
        <taxon>Actinomycetes</taxon>
        <taxon>Propionibacteriales</taxon>
        <taxon>Kribbellaceae</taxon>
        <taxon>Kribbella</taxon>
    </lineage>
</organism>
<dbReference type="InterPro" id="IPR002577">
    <property type="entry name" value="HTH_HxlR"/>
</dbReference>
<dbReference type="CDD" id="cd00090">
    <property type="entry name" value="HTH_ARSR"/>
    <property type="match status" value="1"/>
</dbReference>
<evidence type="ECO:0000256" key="3">
    <source>
        <dbReference type="ARBA" id="ARBA00023163"/>
    </source>
</evidence>
<keyword evidence="3" id="KW-0804">Transcription</keyword>
<sequence length="138" mass="15386">MTRTAAQLRQEAARSYDAYLASCPARQLVDRISDKWVTLILPALADGPQRYSDLSRRIAGVSQKMLTQTLRSLERDGLISRHVTASVPVRVDYELTELGMSLMPLIKCIKNWAETHMDEVTTARTAYDSSVTSKVAGK</sequence>
<evidence type="ECO:0000256" key="1">
    <source>
        <dbReference type="ARBA" id="ARBA00023015"/>
    </source>
</evidence>
<evidence type="ECO:0000313" key="6">
    <source>
        <dbReference type="Proteomes" id="UP001589890"/>
    </source>
</evidence>